<name>A0A518CFG3_9BACT</name>
<organism evidence="2 3">
    <name type="scientific">Bremerella volcania</name>
    <dbReference type="NCBI Taxonomy" id="2527984"/>
    <lineage>
        <taxon>Bacteria</taxon>
        <taxon>Pseudomonadati</taxon>
        <taxon>Planctomycetota</taxon>
        <taxon>Planctomycetia</taxon>
        <taxon>Pirellulales</taxon>
        <taxon>Pirellulaceae</taxon>
        <taxon>Bremerella</taxon>
    </lineage>
</organism>
<evidence type="ECO:0000313" key="3">
    <source>
        <dbReference type="Proteomes" id="UP000318626"/>
    </source>
</evidence>
<feature type="chain" id="PRO_5022108944" description="Carboxypeptidase regulatory-like domain-containing protein" evidence="1">
    <location>
        <begin position="26"/>
        <end position="142"/>
    </location>
</feature>
<dbReference type="EMBL" id="CP036289">
    <property type="protein sequence ID" value="QDU77973.1"/>
    <property type="molecule type" value="Genomic_DNA"/>
</dbReference>
<gene>
    <name evidence="2" type="ORF">Pan97_50520</name>
</gene>
<dbReference type="OrthoDB" id="285909at2"/>
<accession>A0A518CFG3</accession>
<keyword evidence="3" id="KW-1185">Reference proteome</keyword>
<evidence type="ECO:0000256" key="1">
    <source>
        <dbReference type="SAM" id="SignalP"/>
    </source>
</evidence>
<sequence precursor="true">MKLTQNLGTVALVALVVLLAGCSQENENFAPVSGTVTVKGKPQPNLIVSFLPVTQGEEPAIASSGLTDDQGRFTLKTTGEDGMEGAMIGQHQVRIRNRIVLGAEDAVVPEKSSAVRLPSKATDGSLTVDVPKEGLDTLTFEL</sequence>
<dbReference type="AlphaFoldDB" id="A0A518CFG3"/>
<protein>
    <recommendedName>
        <fullName evidence="4">Carboxypeptidase regulatory-like domain-containing protein</fullName>
    </recommendedName>
</protein>
<dbReference type="RefSeq" id="WP_144977388.1">
    <property type="nucleotide sequence ID" value="NZ_CP036289.1"/>
</dbReference>
<dbReference type="KEGG" id="bvo:Pan97_50520"/>
<evidence type="ECO:0008006" key="4">
    <source>
        <dbReference type="Google" id="ProtNLM"/>
    </source>
</evidence>
<dbReference type="Proteomes" id="UP000318626">
    <property type="component" value="Chromosome"/>
</dbReference>
<evidence type="ECO:0000313" key="2">
    <source>
        <dbReference type="EMBL" id="QDU77973.1"/>
    </source>
</evidence>
<feature type="signal peptide" evidence="1">
    <location>
        <begin position="1"/>
        <end position="25"/>
    </location>
</feature>
<proteinExistence type="predicted"/>
<reference evidence="3" key="1">
    <citation type="submission" date="2019-02" db="EMBL/GenBank/DDBJ databases">
        <title>Deep-cultivation of Planctomycetes and their phenomic and genomic characterization uncovers novel biology.</title>
        <authorList>
            <person name="Wiegand S."/>
            <person name="Jogler M."/>
            <person name="Boedeker C."/>
            <person name="Pinto D."/>
            <person name="Vollmers J."/>
            <person name="Rivas-Marin E."/>
            <person name="Kohn T."/>
            <person name="Peeters S.H."/>
            <person name="Heuer A."/>
            <person name="Rast P."/>
            <person name="Oberbeckmann S."/>
            <person name="Bunk B."/>
            <person name="Jeske O."/>
            <person name="Meyerdierks A."/>
            <person name="Storesund J.E."/>
            <person name="Kallscheuer N."/>
            <person name="Luecker S."/>
            <person name="Lage O.M."/>
            <person name="Pohl T."/>
            <person name="Merkel B.J."/>
            <person name="Hornburger P."/>
            <person name="Mueller R.-W."/>
            <person name="Bruemmer F."/>
            <person name="Labrenz M."/>
            <person name="Spormann A.M."/>
            <person name="Op den Camp H."/>
            <person name="Overmann J."/>
            <person name="Amann R."/>
            <person name="Jetten M.S.M."/>
            <person name="Mascher T."/>
            <person name="Medema M.H."/>
            <person name="Devos D.P."/>
            <person name="Kaster A.-K."/>
            <person name="Ovreas L."/>
            <person name="Rohde M."/>
            <person name="Galperin M.Y."/>
            <person name="Jogler C."/>
        </authorList>
    </citation>
    <scope>NUCLEOTIDE SEQUENCE [LARGE SCALE GENOMIC DNA]</scope>
    <source>
        <strain evidence="3">Pan97</strain>
    </source>
</reference>
<dbReference type="PROSITE" id="PS51257">
    <property type="entry name" value="PROKAR_LIPOPROTEIN"/>
    <property type="match status" value="1"/>
</dbReference>
<keyword evidence="1" id="KW-0732">Signal</keyword>